<dbReference type="GO" id="GO:0005524">
    <property type="term" value="F:ATP binding"/>
    <property type="evidence" value="ECO:0007669"/>
    <property type="project" value="UniProtKB-UniRule"/>
</dbReference>
<dbReference type="SUPFAM" id="SSF56112">
    <property type="entry name" value="Protein kinase-like (PK-like)"/>
    <property type="match status" value="1"/>
</dbReference>
<protein>
    <submittedName>
        <fullName evidence="8">Mitogen-activated protein kinase kinase kinase anp1</fullName>
    </submittedName>
</protein>
<evidence type="ECO:0000256" key="2">
    <source>
        <dbReference type="ARBA" id="ARBA00022741"/>
    </source>
</evidence>
<evidence type="ECO:0000256" key="4">
    <source>
        <dbReference type="ARBA" id="ARBA00022840"/>
    </source>
</evidence>
<keyword evidence="3 8" id="KW-0418">Kinase</keyword>
<keyword evidence="1" id="KW-0808">Transferase</keyword>
<name>A0AAD8H2Z8_9APIA</name>
<reference evidence="8" key="2">
    <citation type="submission" date="2023-05" db="EMBL/GenBank/DDBJ databases">
        <authorList>
            <person name="Schelkunov M.I."/>
        </authorList>
    </citation>
    <scope>NUCLEOTIDE SEQUENCE</scope>
    <source>
        <strain evidence="8">Hsosn_3</strain>
        <tissue evidence="8">Leaf</tissue>
    </source>
</reference>
<dbReference type="Proteomes" id="UP001237642">
    <property type="component" value="Unassembled WGS sequence"/>
</dbReference>
<dbReference type="EMBL" id="JAUIZM010000010">
    <property type="protein sequence ID" value="KAK1360067.1"/>
    <property type="molecule type" value="Genomic_DNA"/>
</dbReference>
<dbReference type="InterPro" id="IPR052751">
    <property type="entry name" value="Plant_MAPKKK"/>
</dbReference>
<keyword evidence="2 5" id="KW-0547">Nucleotide-binding</keyword>
<dbReference type="PROSITE" id="PS00107">
    <property type="entry name" value="PROTEIN_KINASE_ATP"/>
    <property type="match status" value="1"/>
</dbReference>
<evidence type="ECO:0000256" key="3">
    <source>
        <dbReference type="ARBA" id="ARBA00022777"/>
    </source>
</evidence>
<keyword evidence="9" id="KW-1185">Reference proteome</keyword>
<dbReference type="GO" id="GO:0007165">
    <property type="term" value="P:signal transduction"/>
    <property type="evidence" value="ECO:0007669"/>
    <property type="project" value="TreeGrafter"/>
</dbReference>
<evidence type="ECO:0000313" key="9">
    <source>
        <dbReference type="Proteomes" id="UP001237642"/>
    </source>
</evidence>
<sequence length="418" mass="46617">MEIKEQDDVYVDKTEQNKLCKRNKYGDGVAWFRGALLGKGSFGSVFLATLKKPKSKFRCFPPVMAIKSAEVSVSCSIQKEREVLSNIGRSDYVIRCFGDEITSGDNGGMVYNLLLEYGCGGTLAAFVGGGGLDEFDVKRYTRDLVRGIFHIHSNGYVHCDLKPDNILLVGNCGGEFRAKICDLGLAKRVMQRSDRKRKLDPYFRGTPLYLSPEVLAGGIQESASDIWALGCIVIQMLTGKSAWDGIRHLDGGELLERIAEGREMPRIPDEISVEAKNFLKRCLVRKPMYRWTAEMLLNHPFLEGLVEVDKVEKYEEVSDVNADSSFMLLSEADDELGFSFWEDDSFISEEESVSYCSEEDVNNVEVIGLAREGTLKIQESADTASSRSDSEFNHAMRTAVPSDTRHQYPIAFTIPAGV</sequence>
<evidence type="ECO:0000256" key="5">
    <source>
        <dbReference type="PROSITE-ProRule" id="PRU10141"/>
    </source>
</evidence>
<comment type="similarity">
    <text evidence="6">Belongs to the protein kinase superfamily.</text>
</comment>
<evidence type="ECO:0000256" key="6">
    <source>
        <dbReference type="RuleBase" id="RU000304"/>
    </source>
</evidence>
<keyword evidence="4 5" id="KW-0067">ATP-binding</keyword>
<accession>A0AAD8H2Z8</accession>
<feature type="domain" description="Protein kinase" evidence="7">
    <location>
        <begin position="31"/>
        <end position="302"/>
    </location>
</feature>
<evidence type="ECO:0000256" key="1">
    <source>
        <dbReference type="ARBA" id="ARBA00022679"/>
    </source>
</evidence>
<dbReference type="PROSITE" id="PS00108">
    <property type="entry name" value="PROTEIN_KINASE_ST"/>
    <property type="match status" value="1"/>
</dbReference>
<dbReference type="InterPro" id="IPR011009">
    <property type="entry name" value="Kinase-like_dom_sf"/>
</dbReference>
<comment type="caution">
    <text evidence="8">The sequence shown here is derived from an EMBL/GenBank/DDBJ whole genome shotgun (WGS) entry which is preliminary data.</text>
</comment>
<dbReference type="SMART" id="SM00220">
    <property type="entry name" value="S_TKc"/>
    <property type="match status" value="1"/>
</dbReference>
<dbReference type="PANTHER" id="PTHR48011:SF56">
    <property type="entry name" value="PROTEIN KINASE DOMAIN-CONTAINING PROTEIN"/>
    <property type="match status" value="1"/>
</dbReference>
<dbReference type="InterPro" id="IPR000719">
    <property type="entry name" value="Prot_kinase_dom"/>
</dbReference>
<dbReference type="Pfam" id="PF00069">
    <property type="entry name" value="Pkinase"/>
    <property type="match status" value="1"/>
</dbReference>
<organism evidence="8 9">
    <name type="scientific">Heracleum sosnowskyi</name>
    <dbReference type="NCBI Taxonomy" id="360622"/>
    <lineage>
        <taxon>Eukaryota</taxon>
        <taxon>Viridiplantae</taxon>
        <taxon>Streptophyta</taxon>
        <taxon>Embryophyta</taxon>
        <taxon>Tracheophyta</taxon>
        <taxon>Spermatophyta</taxon>
        <taxon>Magnoliopsida</taxon>
        <taxon>eudicotyledons</taxon>
        <taxon>Gunneridae</taxon>
        <taxon>Pentapetalae</taxon>
        <taxon>asterids</taxon>
        <taxon>campanulids</taxon>
        <taxon>Apiales</taxon>
        <taxon>Apiaceae</taxon>
        <taxon>Apioideae</taxon>
        <taxon>apioid superclade</taxon>
        <taxon>Tordylieae</taxon>
        <taxon>Tordyliinae</taxon>
        <taxon>Heracleum</taxon>
    </lineage>
</organism>
<dbReference type="GO" id="GO:0004674">
    <property type="term" value="F:protein serine/threonine kinase activity"/>
    <property type="evidence" value="ECO:0007669"/>
    <property type="project" value="UniProtKB-KW"/>
</dbReference>
<feature type="binding site" evidence="5">
    <location>
        <position position="67"/>
    </location>
    <ligand>
        <name>ATP</name>
        <dbReference type="ChEBI" id="CHEBI:30616"/>
    </ligand>
</feature>
<dbReference type="PANTHER" id="PTHR48011">
    <property type="entry name" value="CCR4-NOT TRANSCRIPTIONAL COMPLEX SUBUNIT CAF120-RELATED"/>
    <property type="match status" value="1"/>
</dbReference>
<dbReference type="InterPro" id="IPR017441">
    <property type="entry name" value="Protein_kinase_ATP_BS"/>
</dbReference>
<dbReference type="AlphaFoldDB" id="A0AAD8H2Z8"/>
<evidence type="ECO:0000313" key="8">
    <source>
        <dbReference type="EMBL" id="KAK1360067.1"/>
    </source>
</evidence>
<dbReference type="InterPro" id="IPR008271">
    <property type="entry name" value="Ser/Thr_kinase_AS"/>
</dbReference>
<evidence type="ECO:0000259" key="7">
    <source>
        <dbReference type="PROSITE" id="PS50011"/>
    </source>
</evidence>
<dbReference type="PROSITE" id="PS50011">
    <property type="entry name" value="PROTEIN_KINASE_DOM"/>
    <property type="match status" value="1"/>
</dbReference>
<dbReference type="Gene3D" id="1.10.510.10">
    <property type="entry name" value="Transferase(Phosphotransferase) domain 1"/>
    <property type="match status" value="1"/>
</dbReference>
<reference evidence="8" key="1">
    <citation type="submission" date="2023-02" db="EMBL/GenBank/DDBJ databases">
        <title>Genome of toxic invasive species Heracleum sosnowskyi carries increased number of genes despite the absence of recent whole-genome duplications.</title>
        <authorList>
            <person name="Schelkunov M."/>
            <person name="Shtratnikova V."/>
            <person name="Makarenko M."/>
            <person name="Klepikova A."/>
            <person name="Omelchenko D."/>
            <person name="Novikova G."/>
            <person name="Obukhova E."/>
            <person name="Bogdanov V."/>
            <person name="Penin A."/>
            <person name="Logacheva M."/>
        </authorList>
    </citation>
    <scope>NUCLEOTIDE SEQUENCE</scope>
    <source>
        <strain evidence="8">Hsosn_3</strain>
        <tissue evidence="8">Leaf</tissue>
    </source>
</reference>
<proteinExistence type="inferred from homology"/>
<gene>
    <name evidence="8" type="ORF">POM88_044541</name>
</gene>
<keyword evidence="6" id="KW-0723">Serine/threonine-protein kinase</keyword>